<organism evidence="2 3">
    <name type="scientific">Nesidiocoris tenuis</name>
    <dbReference type="NCBI Taxonomy" id="355587"/>
    <lineage>
        <taxon>Eukaryota</taxon>
        <taxon>Metazoa</taxon>
        <taxon>Ecdysozoa</taxon>
        <taxon>Arthropoda</taxon>
        <taxon>Hexapoda</taxon>
        <taxon>Insecta</taxon>
        <taxon>Pterygota</taxon>
        <taxon>Neoptera</taxon>
        <taxon>Paraneoptera</taxon>
        <taxon>Hemiptera</taxon>
        <taxon>Heteroptera</taxon>
        <taxon>Panheteroptera</taxon>
        <taxon>Cimicomorpha</taxon>
        <taxon>Miridae</taxon>
        <taxon>Dicyphina</taxon>
        <taxon>Nesidiocoris</taxon>
    </lineage>
</organism>
<sequence>MPHHRGRKPLLDVPELRRFLHDRNRTSQRQMLRLKPSDQVIEDICKHFLDTCNSDVKRSTVRFIRSNAYHLSRTVNDRGQTYRFIGKKPKVDEYRLLQGITAISPKDNWATSLKETYTASNSVYGSLCTKIGLKNSYLNRKYLKGAWTNLAKKDLTQPETRDICTSESENDIGPAAMVVANDHEPKVVMPVGAVNQHDSATCLSPDEREESPPPEATSDAGRHINFKGCVLFEGETTIPPLVWNDMWKSGKLVNGSYEYYLNAYFAKVNSCCVLLIKNRRINLSNIVIYGYCSHKLCKLFKIILEHNRQSKEDNVRLLVYSNKQHFNHDPSIPATRPLRGVHRRLVEEELQKNLPHVVRGEYIKKASEQLIAEGNADDVRSVNVYRKLRSESMAKKDRDSDDLIDVLLMKRAHDLRGDKFIHSVGEPFSIVMISIEQLDTAVLLAKTAGWVDIHLDSTGNIVRRPAHVEKMVFYYAGVVELPNHRAFPVFEMISAKHDSITISKWLMDVKSFFLSHNHWPIFDRVVLDFSMALIKGVLHSWASMDLFQYLESTYRIIARGAPLKKSKALPIVVKLCCAHLMKNVSKDVNQQCTNKSMLPFVKEAIASLFDLHSIWLASVLVKNLVHILLSPSMSPSVERSVSTVRSICLGNFDETSAIQEIEKAICVPDTLDFSHEMKNSAFALHFSQIIDNERTQVEPCLNCSDNEYFAPQLVETLSQKYLTFYPLWCGSASGPDQNSERCSNAIVENYFGFSKNVNLKAVGRKASRVIRQVRANTVSLAKEFRLGLPKNRSRPKKRQDAVKGVSAPTHQRPISTTPVPSDTEWLSDDDDMSEEEVGIVTEPVQNIEANPEERWKGEMRYIGDAIDNPKISVFILCLPRLININFFLLLYLPYQIDTINIVLHGSAS</sequence>
<name>A0A6H5HS55_9HEMI</name>
<dbReference type="EMBL" id="CADCXU010034535">
    <property type="protein sequence ID" value="CAB0019774.1"/>
    <property type="molecule type" value="Genomic_DNA"/>
</dbReference>
<dbReference type="AlphaFoldDB" id="A0A6H5HS55"/>
<accession>A0A6H5HS55</accession>
<reference evidence="2 3" key="1">
    <citation type="submission" date="2020-02" db="EMBL/GenBank/DDBJ databases">
        <authorList>
            <person name="Ferguson B K."/>
        </authorList>
    </citation>
    <scope>NUCLEOTIDE SEQUENCE [LARGE SCALE GENOMIC DNA]</scope>
</reference>
<evidence type="ECO:0000256" key="1">
    <source>
        <dbReference type="SAM" id="MobiDB-lite"/>
    </source>
</evidence>
<gene>
    <name evidence="2" type="ORF">NTEN_LOCUS23445</name>
</gene>
<feature type="region of interest" description="Disordered" evidence="1">
    <location>
        <begin position="789"/>
        <end position="832"/>
    </location>
</feature>
<protein>
    <submittedName>
        <fullName evidence="2">Uncharacterized protein</fullName>
    </submittedName>
</protein>
<evidence type="ECO:0000313" key="3">
    <source>
        <dbReference type="Proteomes" id="UP000479000"/>
    </source>
</evidence>
<feature type="non-terminal residue" evidence="2">
    <location>
        <position position="908"/>
    </location>
</feature>
<dbReference type="OrthoDB" id="6780140at2759"/>
<dbReference type="Proteomes" id="UP000479000">
    <property type="component" value="Unassembled WGS sequence"/>
</dbReference>
<feature type="region of interest" description="Disordered" evidence="1">
    <location>
        <begin position="201"/>
        <end position="221"/>
    </location>
</feature>
<proteinExistence type="predicted"/>
<feature type="compositionally biased region" description="Polar residues" evidence="1">
    <location>
        <begin position="808"/>
        <end position="820"/>
    </location>
</feature>
<keyword evidence="3" id="KW-1185">Reference proteome</keyword>
<evidence type="ECO:0000313" key="2">
    <source>
        <dbReference type="EMBL" id="CAB0019774.1"/>
    </source>
</evidence>